<evidence type="ECO:0000313" key="1">
    <source>
        <dbReference type="EMBL" id="PWA52624.1"/>
    </source>
</evidence>
<dbReference type="EMBL" id="PKPP01007716">
    <property type="protein sequence ID" value="PWA52624.1"/>
    <property type="molecule type" value="Genomic_DNA"/>
</dbReference>
<accession>A0A2U1LUH2</accession>
<gene>
    <name evidence="1" type="ORF">CTI12_AA452720</name>
</gene>
<comment type="caution">
    <text evidence="1">The sequence shown here is derived from an EMBL/GenBank/DDBJ whole genome shotgun (WGS) entry which is preliminary data.</text>
</comment>
<dbReference type="STRING" id="35608.A0A2U1LUH2"/>
<sequence>MDYKHFSQSHNLHIHRVHELGQQVNYSGWDTPCDNTKAPVHVCDQCHFFLHDHCANARHYIKHPAHESQPINLLPYPTYASNTFFCNACVYPESLSLTVVHSTSSTSATAAPLSSISHVEDEVLPIAAVQHPEVHPNSSDHAIKIGLQPVSSGTCSDSEKTKRGGSNNAHEALWSRWRDVNAVMAFSYSPAQNFCAALLWALIH</sequence>
<dbReference type="InterPro" id="IPR046349">
    <property type="entry name" value="C1-like_sf"/>
</dbReference>
<name>A0A2U1LUH2_ARTAN</name>
<dbReference type="PANTHER" id="PTHR46288">
    <property type="entry name" value="PHORBOL-ESTER/DAG-TYPE DOMAIN-CONTAINING PROTEIN"/>
    <property type="match status" value="1"/>
</dbReference>
<dbReference type="AlphaFoldDB" id="A0A2U1LUH2"/>
<dbReference type="PANTHER" id="PTHR46288:SF71">
    <property type="entry name" value="CHROMATIN REGULATOR PHD FAMILY"/>
    <property type="match status" value="1"/>
</dbReference>
<dbReference type="Proteomes" id="UP000245207">
    <property type="component" value="Unassembled WGS sequence"/>
</dbReference>
<dbReference type="OrthoDB" id="1036688at2759"/>
<evidence type="ECO:0000313" key="2">
    <source>
        <dbReference type="Proteomes" id="UP000245207"/>
    </source>
</evidence>
<protein>
    <submittedName>
        <fullName evidence="1">Cysteine/Histidine-rich C1 domain family protein</fullName>
    </submittedName>
</protein>
<reference evidence="1 2" key="1">
    <citation type="journal article" date="2018" name="Mol. Plant">
        <title>The genome of Artemisia annua provides insight into the evolution of Asteraceae family and artemisinin biosynthesis.</title>
        <authorList>
            <person name="Shen Q."/>
            <person name="Zhang L."/>
            <person name="Liao Z."/>
            <person name="Wang S."/>
            <person name="Yan T."/>
            <person name="Shi P."/>
            <person name="Liu M."/>
            <person name="Fu X."/>
            <person name="Pan Q."/>
            <person name="Wang Y."/>
            <person name="Lv Z."/>
            <person name="Lu X."/>
            <person name="Zhang F."/>
            <person name="Jiang W."/>
            <person name="Ma Y."/>
            <person name="Chen M."/>
            <person name="Hao X."/>
            <person name="Li L."/>
            <person name="Tang Y."/>
            <person name="Lv G."/>
            <person name="Zhou Y."/>
            <person name="Sun X."/>
            <person name="Brodelius P.E."/>
            <person name="Rose J.K.C."/>
            <person name="Tang K."/>
        </authorList>
    </citation>
    <scope>NUCLEOTIDE SEQUENCE [LARGE SCALE GENOMIC DNA]</scope>
    <source>
        <strain evidence="2">cv. Huhao1</strain>
        <tissue evidence="1">Leaf</tissue>
    </source>
</reference>
<dbReference type="SUPFAM" id="SSF57889">
    <property type="entry name" value="Cysteine-rich domain"/>
    <property type="match status" value="1"/>
</dbReference>
<organism evidence="1 2">
    <name type="scientific">Artemisia annua</name>
    <name type="common">Sweet wormwood</name>
    <dbReference type="NCBI Taxonomy" id="35608"/>
    <lineage>
        <taxon>Eukaryota</taxon>
        <taxon>Viridiplantae</taxon>
        <taxon>Streptophyta</taxon>
        <taxon>Embryophyta</taxon>
        <taxon>Tracheophyta</taxon>
        <taxon>Spermatophyta</taxon>
        <taxon>Magnoliopsida</taxon>
        <taxon>eudicotyledons</taxon>
        <taxon>Gunneridae</taxon>
        <taxon>Pentapetalae</taxon>
        <taxon>asterids</taxon>
        <taxon>campanulids</taxon>
        <taxon>Asterales</taxon>
        <taxon>Asteraceae</taxon>
        <taxon>Asteroideae</taxon>
        <taxon>Anthemideae</taxon>
        <taxon>Artemisiinae</taxon>
        <taxon>Artemisia</taxon>
    </lineage>
</organism>
<keyword evidence="2" id="KW-1185">Reference proteome</keyword>
<proteinExistence type="predicted"/>